<dbReference type="STRING" id="1122240.GCA_000620105_01074"/>
<organism evidence="2 3">
    <name type="scientific">Microvirgula aerodenitrificans</name>
    <dbReference type="NCBI Taxonomy" id="57480"/>
    <lineage>
        <taxon>Bacteria</taxon>
        <taxon>Pseudomonadati</taxon>
        <taxon>Pseudomonadota</taxon>
        <taxon>Betaproteobacteria</taxon>
        <taxon>Neisseriales</taxon>
        <taxon>Aquaspirillaceae</taxon>
        <taxon>Microvirgula</taxon>
    </lineage>
</organism>
<dbReference type="InterPro" id="IPR002589">
    <property type="entry name" value="Macro_dom"/>
</dbReference>
<evidence type="ECO:0000313" key="2">
    <source>
        <dbReference type="EMBL" id="AVY93493.1"/>
    </source>
</evidence>
<reference evidence="2 3" key="1">
    <citation type="submission" date="2018-04" db="EMBL/GenBank/DDBJ databases">
        <title>Denitrifier Microvirgula.</title>
        <authorList>
            <person name="Anderson E."/>
            <person name="Jang J."/>
            <person name="Ishii S."/>
        </authorList>
    </citation>
    <scope>NUCLEOTIDE SEQUENCE [LARGE SCALE GENOMIC DNA]</scope>
    <source>
        <strain evidence="2 3">BE2.4</strain>
    </source>
</reference>
<dbReference type="NCBIfam" id="NF001664">
    <property type="entry name" value="PRK00431.1-6"/>
    <property type="match status" value="1"/>
</dbReference>
<evidence type="ECO:0000313" key="3">
    <source>
        <dbReference type="Proteomes" id="UP000244173"/>
    </source>
</evidence>
<dbReference type="InterPro" id="IPR043472">
    <property type="entry name" value="Macro_dom-like"/>
</dbReference>
<dbReference type="AlphaFoldDB" id="A0A2S0P855"/>
<proteinExistence type="predicted"/>
<keyword evidence="3" id="KW-1185">Reference proteome</keyword>
<protein>
    <submittedName>
        <fullName evidence="2">O-acetyl-ADP-ribose deacetylase</fullName>
    </submittedName>
</protein>
<dbReference type="Proteomes" id="UP000244173">
    <property type="component" value="Chromosome"/>
</dbReference>
<dbReference type="OrthoDB" id="6194521at2"/>
<dbReference type="RefSeq" id="WP_107888853.1">
    <property type="nucleotide sequence ID" value="NZ_CP028519.1"/>
</dbReference>
<dbReference type="Gene3D" id="3.40.220.10">
    <property type="entry name" value="Leucine Aminopeptidase, subunit E, domain 1"/>
    <property type="match status" value="1"/>
</dbReference>
<accession>A0A2S0P855</accession>
<dbReference type="PANTHER" id="PTHR11106:SF27">
    <property type="entry name" value="MACRO DOMAIN-CONTAINING PROTEIN"/>
    <property type="match status" value="1"/>
</dbReference>
<sequence length="201" mass="20981">MDKITPAGLPADRVRICVGDLTQIEVDVIVNAANSGLMGGGGVDGAIHRAGGPAILADCRRLRETVLPDGLPTGQVVETTGGRLPARYVLHTVGPVWGRHGGDEAALLAACYRNALARAAALECASIAFPAISTGIYGYPHVDAAQVVAGVLADWCASMAQPERIVLVFFSPATVRYSAGSADCHGSEWKEKSPRMCGLFR</sequence>
<gene>
    <name evidence="2" type="ORF">DAI18_05110</name>
</gene>
<dbReference type="KEGG" id="maer:DAI18_05110"/>
<dbReference type="EMBL" id="CP028519">
    <property type="protein sequence ID" value="AVY93493.1"/>
    <property type="molecule type" value="Genomic_DNA"/>
</dbReference>
<dbReference type="PROSITE" id="PS51154">
    <property type="entry name" value="MACRO"/>
    <property type="match status" value="1"/>
</dbReference>
<feature type="domain" description="Macro" evidence="1">
    <location>
        <begin position="1"/>
        <end position="186"/>
    </location>
</feature>
<name>A0A2S0P855_9NEIS</name>
<dbReference type="SMART" id="SM00506">
    <property type="entry name" value="A1pp"/>
    <property type="match status" value="1"/>
</dbReference>
<evidence type="ECO:0000259" key="1">
    <source>
        <dbReference type="PROSITE" id="PS51154"/>
    </source>
</evidence>
<dbReference type="Pfam" id="PF01661">
    <property type="entry name" value="Macro"/>
    <property type="match status" value="1"/>
</dbReference>
<dbReference type="SUPFAM" id="SSF52949">
    <property type="entry name" value="Macro domain-like"/>
    <property type="match status" value="1"/>
</dbReference>
<dbReference type="PANTHER" id="PTHR11106">
    <property type="entry name" value="GANGLIOSIDE INDUCED DIFFERENTIATION ASSOCIATED PROTEIN 2-RELATED"/>
    <property type="match status" value="1"/>
</dbReference>